<feature type="domain" description="Metallo-beta-lactamase" evidence="7">
    <location>
        <begin position="530"/>
        <end position="601"/>
    </location>
</feature>
<dbReference type="CDD" id="cd07731">
    <property type="entry name" value="ComA-like_MBL-fold"/>
    <property type="match status" value="1"/>
</dbReference>
<dbReference type="InterPro" id="IPR035681">
    <property type="entry name" value="ComA-like_MBL"/>
</dbReference>
<dbReference type="GO" id="GO:0005886">
    <property type="term" value="C:plasma membrane"/>
    <property type="evidence" value="ECO:0007669"/>
    <property type="project" value="UniProtKB-SubCell"/>
</dbReference>
<dbReference type="InterPro" id="IPR004797">
    <property type="entry name" value="Competence_ComEC/Rec2"/>
</dbReference>
<dbReference type="Pfam" id="PF00753">
    <property type="entry name" value="Lactamase_B"/>
    <property type="match status" value="1"/>
</dbReference>
<dbReference type="Pfam" id="PF13567">
    <property type="entry name" value="DUF4131"/>
    <property type="match status" value="1"/>
</dbReference>
<dbReference type="InterPro" id="IPR004477">
    <property type="entry name" value="ComEC_N"/>
</dbReference>
<keyword evidence="2" id="KW-1003">Cell membrane</keyword>
<dbReference type="NCBIfam" id="TIGR00361">
    <property type="entry name" value="ComEC_Rec2"/>
    <property type="match status" value="1"/>
</dbReference>
<evidence type="ECO:0000256" key="2">
    <source>
        <dbReference type="ARBA" id="ARBA00022475"/>
    </source>
</evidence>
<dbReference type="InterPro" id="IPR052159">
    <property type="entry name" value="Competence_DNA_uptake"/>
</dbReference>
<feature type="transmembrane region" description="Helical" evidence="6">
    <location>
        <begin position="20"/>
        <end position="41"/>
    </location>
</feature>
<evidence type="ECO:0000313" key="10">
    <source>
        <dbReference type="EMBL" id="CUQ76593.1"/>
    </source>
</evidence>
<protein>
    <submittedName>
        <fullName evidence="10">ComEC family competence protein</fullName>
    </submittedName>
</protein>
<feature type="transmembrane region" description="Helical" evidence="6">
    <location>
        <begin position="236"/>
        <end position="255"/>
    </location>
</feature>
<feature type="transmembrane region" description="Helical" evidence="6">
    <location>
        <begin position="439"/>
        <end position="457"/>
    </location>
</feature>
<feature type="transmembrane region" description="Helical" evidence="6">
    <location>
        <begin position="503"/>
        <end position="520"/>
    </location>
</feature>
<evidence type="ECO:0000256" key="1">
    <source>
        <dbReference type="ARBA" id="ARBA00004651"/>
    </source>
</evidence>
<dbReference type="InterPro" id="IPR036866">
    <property type="entry name" value="RibonucZ/Hydroxyglut_hydro"/>
</dbReference>
<comment type="subcellular location">
    <subcellularLocation>
        <location evidence="1">Cell membrane</location>
        <topology evidence="1">Multi-pass membrane protein</topology>
    </subcellularLocation>
</comment>
<evidence type="ECO:0000256" key="6">
    <source>
        <dbReference type="SAM" id="Phobius"/>
    </source>
</evidence>
<accession>A0A174YN90</accession>
<sequence>MKRPFFVAAVMSIAAVYLSLYAKLYIVIIVGIMVFTGFLIYLKKTGIPGFYVIFIMMFPIMCLRTEVSMEKLCYQGQLSDKTHIAYVNGYIADIKQSENGYAVYIRNAFVMPDSWGRQFKSGLVVYSEKRFANPGDEVKIKVTLKDFNIPSNEGQFNARKYYTSLGFNYCADLSDIVNIQSGSSYISSIYRFADSIKNIYQNVYSEQNAGIMQSIVLGDRSGLDDDVKRMYQKNGISHILAISALHVSLVGMFIYDWLKKKIGRIASACFSTFLIISYLCMTGYSASASRAVIMILVYMLADVLGRTSDMANTLGIASVILLWINPYNLINSAFWLSFLAVAGIIYIKPILSDDKTILIYIRRPDKKNAGFFQLILFRIADSVITGMCVTIVTLPVILIISGQIPVISLFLNVIVIPLMSLIMISGIFTGIAGMLSLEAAYFFAGAGGYILDFYYKLCSLSSHFKYAVIVTGTPDTARVFLYFTVLIIWICVHVILMNKKIDAVCFALLVCVLTGLHYNIDSDMKIAMLDVWQGDSIVMHTKEGMNVLFDGGSTSKKNVGRYTIYTYLKYCGVRSLDYVFISHPDKDHVNGIYELIELCDNTFEIGTVVLPGIRQTTAVKKQAGDDMSKLERTLKATGINVVYADAGDSIKSGEFSVKCMHPCEGYDYESANDYSAVYLVEYGYFSMLMTGDAEKKAEKCIVEDANRMAGDAGESARFMSVNILKVGHHGSKGASSEEFLSYVKPENALISCGAGNSYGHPHMETLQRLSGIGAKVYRTDESGEIAVRVRDGSYKIEVFKALKG</sequence>
<feature type="domain" description="DUF4131" evidence="9">
    <location>
        <begin position="23"/>
        <end position="165"/>
    </location>
</feature>
<dbReference type="EMBL" id="CZBU01000002">
    <property type="protein sequence ID" value="CUQ76593.1"/>
    <property type="molecule type" value="Genomic_DNA"/>
</dbReference>
<feature type="transmembrane region" description="Helical" evidence="6">
    <location>
        <begin position="47"/>
        <end position="63"/>
    </location>
</feature>
<feature type="transmembrane region" description="Helical" evidence="6">
    <location>
        <begin position="275"/>
        <end position="298"/>
    </location>
</feature>
<feature type="transmembrane region" description="Helical" evidence="6">
    <location>
        <begin position="371"/>
        <end position="400"/>
    </location>
</feature>
<dbReference type="Pfam" id="PF03772">
    <property type="entry name" value="Competence"/>
    <property type="match status" value="1"/>
</dbReference>
<keyword evidence="5 6" id="KW-0472">Membrane</keyword>
<organism evidence="10 11">
    <name type="scientific">Lachnospira eligens</name>
    <dbReference type="NCBI Taxonomy" id="39485"/>
    <lineage>
        <taxon>Bacteria</taxon>
        <taxon>Bacillati</taxon>
        <taxon>Bacillota</taxon>
        <taxon>Clostridia</taxon>
        <taxon>Lachnospirales</taxon>
        <taxon>Lachnospiraceae</taxon>
        <taxon>Lachnospira</taxon>
    </lineage>
</organism>
<name>A0A174YN90_9FIRM</name>
<evidence type="ECO:0000256" key="4">
    <source>
        <dbReference type="ARBA" id="ARBA00022989"/>
    </source>
</evidence>
<evidence type="ECO:0000259" key="9">
    <source>
        <dbReference type="Pfam" id="PF13567"/>
    </source>
</evidence>
<evidence type="ECO:0000259" key="7">
    <source>
        <dbReference type="Pfam" id="PF00753"/>
    </source>
</evidence>
<reference evidence="10 11" key="1">
    <citation type="submission" date="2015-09" db="EMBL/GenBank/DDBJ databases">
        <authorList>
            <consortium name="Pathogen Informatics"/>
        </authorList>
    </citation>
    <scope>NUCLEOTIDE SEQUENCE [LARGE SCALE GENOMIC DNA]</scope>
    <source>
        <strain evidence="10 11">2789STDY5834875</strain>
    </source>
</reference>
<evidence type="ECO:0000259" key="8">
    <source>
        <dbReference type="Pfam" id="PF03772"/>
    </source>
</evidence>
<feature type="transmembrane region" description="Helical" evidence="6">
    <location>
        <begin position="477"/>
        <end position="496"/>
    </location>
</feature>
<dbReference type="SUPFAM" id="SSF56281">
    <property type="entry name" value="Metallo-hydrolase/oxidoreductase"/>
    <property type="match status" value="1"/>
</dbReference>
<keyword evidence="4 6" id="KW-1133">Transmembrane helix</keyword>
<keyword evidence="3 6" id="KW-0812">Transmembrane</keyword>
<dbReference type="InterPro" id="IPR001279">
    <property type="entry name" value="Metallo-B-lactamas"/>
</dbReference>
<dbReference type="NCBIfam" id="TIGR00360">
    <property type="entry name" value="ComEC_N-term"/>
    <property type="match status" value="1"/>
</dbReference>
<evidence type="ECO:0000256" key="3">
    <source>
        <dbReference type="ARBA" id="ARBA00022692"/>
    </source>
</evidence>
<dbReference type="AlphaFoldDB" id="A0A174YN90"/>
<dbReference type="InterPro" id="IPR025405">
    <property type="entry name" value="DUF4131"/>
</dbReference>
<gene>
    <name evidence="10" type="ORF">ERS852490_01146</name>
</gene>
<dbReference type="Proteomes" id="UP000095621">
    <property type="component" value="Unassembled WGS sequence"/>
</dbReference>
<feature type="transmembrane region" description="Helical" evidence="6">
    <location>
        <begin position="406"/>
        <end position="432"/>
    </location>
</feature>
<evidence type="ECO:0000256" key="5">
    <source>
        <dbReference type="ARBA" id="ARBA00023136"/>
    </source>
</evidence>
<dbReference type="PANTHER" id="PTHR30619:SF1">
    <property type="entry name" value="RECOMBINATION PROTEIN 2"/>
    <property type="match status" value="1"/>
</dbReference>
<dbReference type="GO" id="GO:0030420">
    <property type="term" value="P:establishment of competence for transformation"/>
    <property type="evidence" value="ECO:0007669"/>
    <property type="project" value="InterPro"/>
</dbReference>
<dbReference type="OrthoDB" id="9761531at2"/>
<evidence type="ECO:0000313" key="11">
    <source>
        <dbReference type="Proteomes" id="UP000095621"/>
    </source>
</evidence>
<feature type="domain" description="ComEC/Rec2-related protein" evidence="8">
    <location>
        <begin position="215"/>
        <end position="492"/>
    </location>
</feature>
<dbReference type="Gene3D" id="3.60.15.10">
    <property type="entry name" value="Ribonuclease Z/Hydroxyacylglutathione hydrolase-like"/>
    <property type="match status" value="1"/>
</dbReference>
<proteinExistence type="predicted"/>
<dbReference type="PANTHER" id="PTHR30619">
    <property type="entry name" value="DNA INTERNALIZATION/COMPETENCE PROTEIN COMEC/REC2"/>
    <property type="match status" value="1"/>
</dbReference>